<sequence>MTGKRRDRDYRHMVKLYSLTKDKSILGIRYNLFKKLSDEGQTPHNQNNMLWKALTKVKTDRRIILFGTPFQNNFDVQYNTFCQVNPKMYLLRLDKFKAMMEPFVHVHKVTILQENLPSLSDTLVVLTPTDLQKKLLERIYDNVFEKVYLLSLISAHPSLGVEHEAFSNHKSILEELKMSLEGG</sequence>
<organism evidence="1 2">
    <name type="scientific">Catharanthus roseus</name>
    <name type="common">Madagascar periwinkle</name>
    <name type="synonym">Vinca rosea</name>
    <dbReference type="NCBI Taxonomy" id="4058"/>
    <lineage>
        <taxon>Eukaryota</taxon>
        <taxon>Viridiplantae</taxon>
        <taxon>Streptophyta</taxon>
        <taxon>Embryophyta</taxon>
        <taxon>Tracheophyta</taxon>
        <taxon>Spermatophyta</taxon>
        <taxon>Magnoliopsida</taxon>
        <taxon>eudicotyledons</taxon>
        <taxon>Gunneridae</taxon>
        <taxon>Pentapetalae</taxon>
        <taxon>asterids</taxon>
        <taxon>lamiids</taxon>
        <taxon>Gentianales</taxon>
        <taxon>Apocynaceae</taxon>
        <taxon>Rauvolfioideae</taxon>
        <taxon>Vinceae</taxon>
        <taxon>Catharanthinae</taxon>
        <taxon>Catharanthus</taxon>
    </lineage>
</organism>
<comment type="caution">
    <text evidence="1">The sequence shown here is derived from an EMBL/GenBank/DDBJ whole genome shotgun (WGS) entry which is preliminary data.</text>
</comment>
<keyword evidence="2" id="KW-1185">Reference proteome</keyword>
<dbReference type="EMBL" id="CM044706">
    <property type="protein sequence ID" value="KAI5659515.1"/>
    <property type="molecule type" value="Genomic_DNA"/>
</dbReference>
<name>A0ACC0AF70_CATRO</name>
<evidence type="ECO:0000313" key="2">
    <source>
        <dbReference type="Proteomes" id="UP001060085"/>
    </source>
</evidence>
<dbReference type="Proteomes" id="UP001060085">
    <property type="component" value="Linkage Group LG06"/>
</dbReference>
<accession>A0ACC0AF70</accession>
<gene>
    <name evidence="1" type="ORF">M9H77_28308</name>
</gene>
<reference evidence="2" key="1">
    <citation type="journal article" date="2023" name="Nat. Plants">
        <title>Single-cell RNA sequencing provides a high-resolution roadmap for understanding the multicellular compartmentation of specialized metabolism.</title>
        <authorList>
            <person name="Sun S."/>
            <person name="Shen X."/>
            <person name="Li Y."/>
            <person name="Li Y."/>
            <person name="Wang S."/>
            <person name="Li R."/>
            <person name="Zhang H."/>
            <person name="Shen G."/>
            <person name="Guo B."/>
            <person name="Wei J."/>
            <person name="Xu J."/>
            <person name="St-Pierre B."/>
            <person name="Chen S."/>
            <person name="Sun C."/>
        </authorList>
    </citation>
    <scope>NUCLEOTIDE SEQUENCE [LARGE SCALE GENOMIC DNA]</scope>
</reference>
<protein>
    <submittedName>
        <fullName evidence="1">Uncharacterized protein</fullName>
    </submittedName>
</protein>
<proteinExistence type="predicted"/>
<evidence type="ECO:0000313" key="1">
    <source>
        <dbReference type="EMBL" id="KAI5659515.1"/>
    </source>
</evidence>